<feature type="compositionally biased region" description="Basic and acidic residues" evidence="1">
    <location>
        <begin position="34"/>
        <end position="44"/>
    </location>
</feature>
<dbReference type="Proteomes" id="UP001611263">
    <property type="component" value="Unassembled WGS sequence"/>
</dbReference>
<evidence type="ECO:0000313" key="3">
    <source>
        <dbReference type="EMBL" id="MFI1462148.1"/>
    </source>
</evidence>
<dbReference type="GeneID" id="93509416"/>
<organism evidence="3 4">
    <name type="scientific">Nocardia carnea</name>
    <dbReference type="NCBI Taxonomy" id="37328"/>
    <lineage>
        <taxon>Bacteria</taxon>
        <taxon>Bacillati</taxon>
        <taxon>Actinomycetota</taxon>
        <taxon>Actinomycetes</taxon>
        <taxon>Mycobacteriales</taxon>
        <taxon>Nocardiaceae</taxon>
        <taxon>Nocardia</taxon>
    </lineage>
</organism>
<feature type="region of interest" description="Disordered" evidence="1">
    <location>
        <begin position="1"/>
        <end position="44"/>
    </location>
</feature>
<comment type="caution">
    <text evidence="3">The sequence shown here is derived from an EMBL/GenBank/DDBJ whole genome shotgun (WGS) entry which is preliminary data.</text>
</comment>
<keyword evidence="4" id="KW-1185">Reference proteome</keyword>
<evidence type="ECO:0000313" key="4">
    <source>
        <dbReference type="Proteomes" id="UP001611263"/>
    </source>
</evidence>
<gene>
    <name evidence="3" type="ORF">ACH4WX_15655</name>
</gene>
<dbReference type="InterPro" id="IPR042070">
    <property type="entry name" value="PucR_C-HTH_sf"/>
</dbReference>
<dbReference type="Gene3D" id="1.10.10.2840">
    <property type="entry name" value="PucR C-terminal helix-turn-helix domain"/>
    <property type="match status" value="1"/>
</dbReference>
<sequence length="403" mass="42837">MNAAATQLVNTPFARSTRTTPPPRTGTTPVRSPRRADRYRDEAGATHPLPATVIALLLHLLEPDRGAGEKSETLIADLHRAVEAAVARRETAAAVTGAVRGALEVTVQELHAGGLPAGQLAVYSRRLGRVCEFILGTASTAYDGAARTTGRNVVPLRGVGPGPGTGERAAVVALEFEVTEQAPNRRVRADRIESCLTGDTEISVLSLITEHGGTLSVPADGDIDGRVARIVARFQGILRTPVTATVLFCPPDRVPDSVDTAHEMLDVVRRLGYPHGVYRFDRIALEYQVTRPGPARESLARIASSLDGHRDLVEALLVYIRCDGSRKSTARLLHVHPNTVDYRFRRIHQVTGYDPATVSGLSKLQAAMVVGAFEGKGYPGPAAPKPIARAGVAAGPVPVGKAV</sequence>
<evidence type="ECO:0000259" key="2">
    <source>
        <dbReference type="Pfam" id="PF13556"/>
    </source>
</evidence>
<feature type="compositionally biased region" description="Polar residues" evidence="1">
    <location>
        <begin position="1"/>
        <end position="10"/>
    </location>
</feature>
<evidence type="ECO:0000256" key="1">
    <source>
        <dbReference type="SAM" id="MobiDB-lite"/>
    </source>
</evidence>
<dbReference type="EMBL" id="JBIRUQ010000003">
    <property type="protein sequence ID" value="MFI1462148.1"/>
    <property type="molecule type" value="Genomic_DNA"/>
</dbReference>
<proteinExistence type="predicted"/>
<name>A0ABW7TR56_9NOCA</name>
<dbReference type="PANTHER" id="PTHR33744">
    <property type="entry name" value="CARBOHYDRATE DIACID REGULATOR"/>
    <property type="match status" value="1"/>
</dbReference>
<feature type="domain" description="PucR C-terminal helix-turn-helix" evidence="2">
    <location>
        <begin position="312"/>
        <end position="368"/>
    </location>
</feature>
<feature type="compositionally biased region" description="Low complexity" evidence="1">
    <location>
        <begin position="11"/>
        <end position="31"/>
    </location>
</feature>
<protein>
    <submittedName>
        <fullName evidence="3">PucR family transcriptional regulator</fullName>
    </submittedName>
</protein>
<dbReference type="InterPro" id="IPR025736">
    <property type="entry name" value="PucR_C-HTH_dom"/>
</dbReference>
<dbReference type="Pfam" id="PF13556">
    <property type="entry name" value="HTH_30"/>
    <property type="match status" value="1"/>
</dbReference>
<dbReference type="RefSeq" id="WP_051158367.1">
    <property type="nucleotide sequence ID" value="NZ_JBIRUQ010000003.1"/>
</dbReference>
<dbReference type="InterPro" id="IPR051448">
    <property type="entry name" value="CdaR-like_regulators"/>
</dbReference>
<accession>A0ABW7TR56</accession>
<reference evidence="3 4" key="1">
    <citation type="submission" date="2024-10" db="EMBL/GenBank/DDBJ databases">
        <title>The Natural Products Discovery Center: Release of the First 8490 Sequenced Strains for Exploring Actinobacteria Biosynthetic Diversity.</title>
        <authorList>
            <person name="Kalkreuter E."/>
            <person name="Kautsar S.A."/>
            <person name="Yang D."/>
            <person name="Bader C.D."/>
            <person name="Teijaro C.N."/>
            <person name="Fluegel L."/>
            <person name="Davis C.M."/>
            <person name="Simpson J.R."/>
            <person name="Lauterbach L."/>
            <person name="Steele A.D."/>
            <person name="Gui C."/>
            <person name="Meng S."/>
            <person name="Li G."/>
            <person name="Viehrig K."/>
            <person name="Ye F."/>
            <person name="Su P."/>
            <person name="Kiefer A.F."/>
            <person name="Nichols A."/>
            <person name="Cepeda A.J."/>
            <person name="Yan W."/>
            <person name="Fan B."/>
            <person name="Jiang Y."/>
            <person name="Adhikari A."/>
            <person name="Zheng C.-J."/>
            <person name="Schuster L."/>
            <person name="Cowan T.M."/>
            <person name="Smanski M.J."/>
            <person name="Chevrette M.G."/>
            <person name="De Carvalho L.P.S."/>
            <person name="Shen B."/>
        </authorList>
    </citation>
    <scope>NUCLEOTIDE SEQUENCE [LARGE SCALE GENOMIC DNA]</scope>
    <source>
        <strain evidence="3 4">NPDC020568</strain>
    </source>
</reference>